<reference evidence="3" key="1">
    <citation type="submission" date="2020-11" db="EMBL/GenBank/DDBJ databases">
        <authorList>
            <person name="Tran Van P."/>
        </authorList>
    </citation>
    <scope>NUCLEOTIDE SEQUENCE</scope>
</reference>
<feature type="compositionally biased region" description="Polar residues" evidence="1">
    <location>
        <begin position="351"/>
        <end position="362"/>
    </location>
</feature>
<dbReference type="EMBL" id="OB794725">
    <property type="protein sequence ID" value="CAD7430963.1"/>
    <property type="molecule type" value="Genomic_DNA"/>
</dbReference>
<accession>A0A7R9EBG2</accession>
<proteinExistence type="predicted"/>
<evidence type="ECO:0000313" key="3">
    <source>
        <dbReference type="EMBL" id="CAD7430963.1"/>
    </source>
</evidence>
<dbReference type="PANTHER" id="PTHR23247:SF2">
    <property type="entry name" value="COILED-COIL DOMAIN-CONTAINING PROTEIN 34"/>
    <property type="match status" value="1"/>
</dbReference>
<evidence type="ECO:0000256" key="1">
    <source>
        <dbReference type="SAM" id="MobiDB-lite"/>
    </source>
</evidence>
<organism evidence="3">
    <name type="scientific">Timema monikensis</name>
    <dbReference type="NCBI Taxonomy" id="170555"/>
    <lineage>
        <taxon>Eukaryota</taxon>
        <taxon>Metazoa</taxon>
        <taxon>Ecdysozoa</taxon>
        <taxon>Arthropoda</taxon>
        <taxon>Hexapoda</taxon>
        <taxon>Insecta</taxon>
        <taxon>Pterygota</taxon>
        <taxon>Neoptera</taxon>
        <taxon>Polyneoptera</taxon>
        <taxon>Phasmatodea</taxon>
        <taxon>Timematodea</taxon>
        <taxon>Timematoidea</taxon>
        <taxon>Timematidae</taxon>
        <taxon>Timema</taxon>
    </lineage>
</organism>
<feature type="region of interest" description="Disordered" evidence="1">
    <location>
        <begin position="338"/>
        <end position="362"/>
    </location>
</feature>
<feature type="compositionally biased region" description="Polar residues" evidence="1">
    <location>
        <begin position="144"/>
        <end position="153"/>
    </location>
</feature>
<feature type="region of interest" description="Disordered" evidence="1">
    <location>
        <begin position="126"/>
        <end position="165"/>
    </location>
</feature>
<dbReference type="AlphaFoldDB" id="A0A7R9EBG2"/>
<evidence type="ECO:0000259" key="2">
    <source>
        <dbReference type="Pfam" id="PF13904"/>
    </source>
</evidence>
<dbReference type="PANTHER" id="PTHR23247">
    <property type="entry name" value="NY-REN-41 ANTIGEN L15 -RELATED"/>
    <property type="match status" value="1"/>
</dbReference>
<feature type="domain" description="Coiled-coil" evidence="2">
    <location>
        <begin position="171"/>
        <end position="320"/>
    </location>
</feature>
<dbReference type="Pfam" id="PF13904">
    <property type="entry name" value="CCDC34"/>
    <property type="match status" value="1"/>
</dbReference>
<protein>
    <recommendedName>
        <fullName evidence="2">Coiled-coil domain-containing protein</fullName>
    </recommendedName>
</protein>
<dbReference type="InterPro" id="IPR025259">
    <property type="entry name" value="CCDC34/181"/>
</dbReference>
<gene>
    <name evidence="3" type="ORF">TMSB3V08_LOCUS7708</name>
</gene>
<dbReference type="InterPro" id="IPR045323">
    <property type="entry name" value="CCDC34"/>
</dbReference>
<name>A0A7R9EBG2_9NEOP</name>
<sequence length="454" mass="52419">MPNIFRNGQRVDSTEQAVSLEPLDDSDLFILMPENGESATRDGEVGSCNVKYTYLVNSAITVEPLSDSDLFDLISLDNKVHVTGEDGTEERSNRAQDVKFINSAITVEPLNESDLLVLTPNFSDSQVVQGLTPPPPPMTRRCRSLTTPTTTHPGKNWEEDSSATGRSNAGEAAWLKWNVAKLRQDVARVNITVREKQRIMEERIKRIEETARKKRREEETRLLWLRKKREEEIKKQDVNKKEGRMVSGYTRLPKTDEEREEIFKDWLLKKTLEMREHKAKLDKESRLKEEDRLKQEEENRRAFNVWFERSKNRPKPVPAGVYNDGEEQDVFLTLNGMSRYRNRPGDPERSVTPSLGDSLNNLPATSEETVANCLLRWSLVQAPSSCGQVDPPKAEFDLCQNNCFTMHWGLNLRPLTIERQRRSYSVFRKCNYARDAFLSHKDVIVETWTQIMFV</sequence>